<keyword evidence="2" id="KW-0614">Plasmid</keyword>
<organism evidence="2 3">
    <name type="scientific">Thioclava nitratireducens</name>
    <dbReference type="NCBI Taxonomy" id="1915078"/>
    <lineage>
        <taxon>Bacteria</taxon>
        <taxon>Pseudomonadati</taxon>
        <taxon>Pseudomonadota</taxon>
        <taxon>Alphaproteobacteria</taxon>
        <taxon>Rhodobacterales</taxon>
        <taxon>Paracoccaceae</taxon>
        <taxon>Thioclava</taxon>
    </lineage>
</organism>
<keyword evidence="1" id="KW-1133">Transmembrane helix</keyword>
<sequence>MIHASGSRVHAGPFFMSKEIRRLREERIRSFAASALIAQNVFAGAGIMAMGVVIVLGGAFDLALPLADSSSMAEAERCAAEVSLENC</sequence>
<evidence type="ECO:0000313" key="2">
    <source>
        <dbReference type="EMBL" id="AQS50082.1"/>
    </source>
</evidence>
<evidence type="ECO:0000313" key="3">
    <source>
        <dbReference type="Proteomes" id="UP000185622"/>
    </source>
</evidence>
<accession>A0ABM6IM85</accession>
<dbReference type="EMBL" id="CP019438">
    <property type="protein sequence ID" value="AQS50082.1"/>
    <property type="molecule type" value="Genomic_DNA"/>
</dbReference>
<feature type="transmembrane region" description="Helical" evidence="1">
    <location>
        <begin position="31"/>
        <end position="60"/>
    </location>
</feature>
<reference evidence="2 3" key="1">
    <citation type="submission" date="2017-01" db="EMBL/GenBank/DDBJ databases">
        <title>The complete genome sequence of a sulfur-oxidizing marine bacterium Thioclava sp. 25B10_4T.</title>
        <authorList>
            <person name="Liu Y."/>
            <person name="Lai Q."/>
            <person name="Shao Z."/>
        </authorList>
    </citation>
    <scope>NUCLEOTIDE SEQUENCE [LARGE SCALE GENOMIC DNA]</scope>
    <source>
        <strain evidence="2 3">25B10_4</strain>
        <plasmid evidence="2 3">unnamed1</plasmid>
    </source>
</reference>
<gene>
    <name evidence="2" type="ORF">BMG03_19365</name>
</gene>
<protein>
    <submittedName>
        <fullName evidence="2">Uncharacterized protein</fullName>
    </submittedName>
</protein>
<evidence type="ECO:0000256" key="1">
    <source>
        <dbReference type="SAM" id="Phobius"/>
    </source>
</evidence>
<keyword evidence="1" id="KW-0472">Membrane</keyword>
<keyword evidence="1" id="KW-0812">Transmembrane</keyword>
<name>A0ABM6IM85_9RHOB</name>
<proteinExistence type="predicted"/>
<keyword evidence="3" id="KW-1185">Reference proteome</keyword>
<geneLocation type="plasmid" evidence="2 3">
    <name>unnamed1</name>
</geneLocation>
<dbReference type="Proteomes" id="UP000185622">
    <property type="component" value="Plasmid unnamed1"/>
</dbReference>